<evidence type="ECO:0000313" key="3">
    <source>
        <dbReference type="EMBL" id="QKZ02589.1"/>
    </source>
</evidence>
<accession>A0A7D5H327</accession>
<name>A0A7D5H327_9PSED</name>
<dbReference type="RefSeq" id="WP_158156221.1">
    <property type="nucleotide sequence ID" value="NZ_CP056030.1"/>
</dbReference>
<gene>
    <name evidence="3" type="ORF">HWQ56_01775</name>
</gene>
<organism evidence="3 4">
    <name type="scientific">Pseudomonas eucalypticola</name>
    <dbReference type="NCBI Taxonomy" id="2599595"/>
    <lineage>
        <taxon>Bacteria</taxon>
        <taxon>Pseudomonadati</taxon>
        <taxon>Pseudomonadota</taxon>
        <taxon>Gammaproteobacteria</taxon>
        <taxon>Pseudomonadales</taxon>
        <taxon>Pseudomonadaceae</taxon>
        <taxon>Pseudomonas</taxon>
    </lineage>
</organism>
<feature type="domain" description="DUF3828" evidence="2">
    <location>
        <begin position="27"/>
        <end position="141"/>
    </location>
</feature>
<dbReference type="AlphaFoldDB" id="A0A7D5H327"/>
<dbReference type="KEGG" id="pez:HWQ56_01775"/>
<feature type="signal peptide" evidence="1">
    <location>
        <begin position="1"/>
        <end position="20"/>
    </location>
</feature>
<reference evidence="3 4" key="1">
    <citation type="submission" date="2020-06" db="EMBL/GenBank/DDBJ databases">
        <title>Pseudomonas eucalypticola sp. nov., an endophyte of Eucalyptus dunnii leaves with biocontrol ability of eucalyptus leaf blight.</title>
        <authorList>
            <person name="Liu Y."/>
            <person name="Song Z."/>
            <person name="Zeng H."/>
            <person name="Lu M."/>
            <person name="Wang X."/>
            <person name="Lian X."/>
            <person name="Zhang Q."/>
        </authorList>
    </citation>
    <scope>NUCLEOTIDE SEQUENCE [LARGE SCALE GENOMIC DNA]</scope>
    <source>
        <strain evidence="3 4">NP-1</strain>
    </source>
</reference>
<dbReference type="EMBL" id="CP056030">
    <property type="protein sequence ID" value="QKZ02589.1"/>
    <property type="molecule type" value="Genomic_DNA"/>
</dbReference>
<protein>
    <submittedName>
        <fullName evidence="3">DUF3828 domain-containing protein</fullName>
    </submittedName>
</protein>
<dbReference type="InterPro" id="IPR024289">
    <property type="entry name" value="DUF3828"/>
</dbReference>
<evidence type="ECO:0000259" key="2">
    <source>
        <dbReference type="Pfam" id="PF12883"/>
    </source>
</evidence>
<keyword evidence="4" id="KW-1185">Reference proteome</keyword>
<evidence type="ECO:0000313" key="4">
    <source>
        <dbReference type="Proteomes" id="UP000509568"/>
    </source>
</evidence>
<proteinExistence type="predicted"/>
<dbReference type="Proteomes" id="UP000509568">
    <property type="component" value="Chromosome"/>
</dbReference>
<dbReference type="Pfam" id="PF12883">
    <property type="entry name" value="DUF3828"/>
    <property type="match status" value="1"/>
</dbReference>
<keyword evidence="1" id="KW-0732">Signal</keyword>
<dbReference type="Gene3D" id="3.10.450.50">
    <property type="match status" value="1"/>
</dbReference>
<feature type="chain" id="PRO_5028971595" evidence="1">
    <location>
        <begin position="21"/>
        <end position="147"/>
    </location>
</feature>
<evidence type="ECO:0000256" key="1">
    <source>
        <dbReference type="SAM" id="SignalP"/>
    </source>
</evidence>
<sequence length="147" mass="16327">MKRLLSLLCVLAGFHLSIAAADAPSAQQTTQAFYAWYLKRLNDDKVPLNDNPQQMQQYVADSLIKAIDKQAKSEDGLDEDYFIKSQDIDDSWLTHIQVTETATKGATAQENVVLGTTQDNSQVLKVTLGKDKDAWKITAVEVVPTEQ</sequence>